<dbReference type="PROSITE" id="PS00061">
    <property type="entry name" value="ADH_SHORT"/>
    <property type="match status" value="1"/>
</dbReference>
<feature type="domain" description="Ketoreductase" evidence="3">
    <location>
        <begin position="4"/>
        <end position="184"/>
    </location>
</feature>
<dbReference type="RefSeq" id="WP_169559743.1">
    <property type="nucleotide sequence ID" value="NZ_BSNF01000001.1"/>
</dbReference>
<dbReference type="InterPro" id="IPR020904">
    <property type="entry name" value="Sc_DH/Rdtase_CS"/>
</dbReference>
<reference evidence="4" key="2">
    <citation type="submission" date="2023-01" db="EMBL/GenBank/DDBJ databases">
        <title>Draft genome sequence of Sneathiella chinensis strain NBRC 103408.</title>
        <authorList>
            <person name="Sun Q."/>
            <person name="Mori K."/>
        </authorList>
    </citation>
    <scope>NUCLEOTIDE SEQUENCE</scope>
    <source>
        <strain evidence="4">NBRC 103408</strain>
    </source>
</reference>
<evidence type="ECO:0000256" key="1">
    <source>
        <dbReference type="ARBA" id="ARBA00006484"/>
    </source>
</evidence>
<accession>A0ABQ5U203</accession>
<evidence type="ECO:0000256" key="2">
    <source>
        <dbReference type="ARBA" id="ARBA00023002"/>
    </source>
</evidence>
<comment type="similarity">
    <text evidence="1">Belongs to the short-chain dehydrogenases/reductases (SDR) family.</text>
</comment>
<comment type="caution">
    <text evidence="4">The sequence shown here is derived from an EMBL/GenBank/DDBJ whole genome shotgun (WGS) entry which is preliminary data.</text>
</comment>
<dbReference type="PRINTS" id="PR00081">
    <property type="entry name" value="GDHRDH"/>
</dbReference>
<dbReference type="Proteomes" id="UP001161409">
    <property type="component" value="Unassembled WGS sequence"/>
</dbReference>
<proteinExistence type="inferred from homology"/>
<dbReference type="EMBL" id="BSNF01000001">
    <property type="protein sequence ID" value="GLQ05773.1"/>
    <property type="molecule type" value="Genomic_DNA"/>
</dbReference>
<dbReference type="InterPro" id="IPR036291">
    <property type="entry name" value="NAD(P)-bd_dom_sf"/>
</dbReference>
<reference evidence="4" key="1">
    <citation type="journal article" date="2014" name="Int. J. Syst. Evol. Microbiol.">
        <title>Complete genome of a new Firmicutes species belonging to the dominant human colonic microbiota ('Ruminococcus bicirculans') reveals two chromosomes and a selective capacity to utilize plant glucans.</title>
        <authorList>
            <consortium name="NISC Comparative Sequencing Program"/>
            <person name="Wegmann U."/>
            <person name="Louis P."/>
            <person name="Goesmann A."/>
            <person name="Henrissat B."/>
            <person name="Duncan S.H."/>
            <person name="Flint H.J."/>
        </authorList>
    </citation>
    <scope>NUCLEOTIDE SEQUENCE</scope>
    <source>
        <strain evidence="4">NBRC 103408</strain>
    </source>
</reference>
<organism evidence="4 5">
    <name type="scientific">Sneathiella chinensis</name>
    <dbReference type="NCBI Taxonomy" id="349750"/>
    <lineage>
        <taxon>Bacteria</taxon>
        <taxon>Pseudomonadati</taxon>
        <taxon>Pseudomonadota</taxon>
        <taxon>Alphaproteobacteria</taxon>
        <taxon>Sneathiellales</taxon>
        <taxon>Sneathiellaceae</taxon>
        <taxon>Sneathiella</taxon>
    </lineage>
</organism>
<dbReference type="SUPFAM" id="SSF51735">
    <property type="entry name" value="NAD(P)-binding Rossmann-fold domains"/>
    <property type="match status" value="1"/>
</dbReference>
<keyword evidence="2" id="KW-0560">Oxidoreductase</keyword>
<keyword evidence="5" id="KW-1185">Reference proteome</keyword>
<dbReference type="PANTHER" id="PTHR44196">
    <property type="entry name" value="DEHYDROGENASE/REDUCTASE SDR FAMILY MEMBER 7B"/>
    <property type="match status" value="1"/>
</dbReference>
<protein>
    <submittedName>
        <fullName evidence="4">Capsular polysaccharide biosynthesis dehydrogenase/reductase</fullName>
    </submittedName>
</protein>
<dbReference type="Gene3D" id="3.40.50.720">
    <property type="entry name" value="NAD(P)-binding Rossmann-like Domain"/>
    <property type="match status" value="1"/>
</dbReference>
<dbReference type="Pfam" id="PF00106">
    <property type="entry name" value="adh_short"/>
    <property type="match status" value="1"/>
</dbReference>
<dbReference type="SMART" id="SM00822">
    <property type="entry name" value="PKS_KR"/>
    <property type="match status" value="1"/>
</dbReference>
<evidence type="ECO:0000313" key="4">
    <source>
        <dbReference type="EMBL" id="GLQ05773.1"/>
    </source>
</evidence>
<gene>
    <name evidence="4" type="primary">wcbP</name>
    <name evidence="4" type="ORF">GCM10007924_09940</name>
</gene>
<sequence>MTESVVAITGASSGIGKALALQYAKPGAVLALVARNTAKLETIAEACRKKGATVETVAVDVRDYGAVEQWLRAVNDRTPLDIVFANAGVTNGVAEGEATEKIEDIQTLLDINLTGAIHTVSAASDIFRKNGGGRIAVISSLASYVGFKGSPAYCASKAGLRIYCQSMQRALRPFGIDLTIVYPGYVKTPMSDRIVTAKPFTKTAEQAAALIVRAVEQRRTQIGFPWLLWTGVRILAMLPLWGQNIFVPAFDYQVAEDADKNAATPLPD</sequence>
<evidence type="ECO:0000259" key="3">
    <source>
        <dbReference type="SMART" id="SM00822"/>
    </source>
</evidence>
<evidence type="ECO:0000313" key="5">
    <source>
        <dbReference type="Proteomes" id="UP001161409"/>
    </source>
</evidence>
<dbReference type="PANTHER" id="PTHR44196:SF1">
    <property type="entry name" value="DEHYDROGENASE_REDUCTASE SDR FAMILY MEMBER 7B"/>
    <property type="match status" value="1"/>
</dbReference>
<dbReference type="InterPro" id="IPR057326">
    <property type="entry name" value="KR_dom"/>
</dbReference>
<name>A0ABQ5U203_9PROT</name>
<dbReference type="InterPro" id="IPR002347">
    <property type="entry name" value="SDR_fam"/>
</dbReference>